<evidence type="ECO:0000259" key="4">
    <source>
        <dbReference type="PROSITE" id="PS51898"/>
    </source>
</evidence>
<evidence type="ECO:0000313" key="5">
    <source>
        <dbReference type="EMBL" id="MEB3367437.1"/>
    </source>
</evidence>
<comment type="caution">
    <text evidence="5">The sequence shown here is derived from an EMBL/GenBank/DDBJ whole genome shotgun (WGS) entry which is preliminary data.</text>
</comment>
<dbReference type="Proteomes" id="UP001327093">
    <property type="component" value="Unassembled WGS sequence"/>
</dbReference>
<dbReference type="Gene3D" id="1.10.150.130">
    <property type="match status" value="1"/>
</dbReference>
<dbReference type="PROSITE" id="PS51898">
    <property type="entry name" value="TYR_RECOMBINASE"/>
    <property type="match status" value="1"/>
</dbReference>
<proteinExistence type="inferred from homology"/>
<dbReference type="InterPro" id="IPR013762">
    <property type="entry name" value="Integrase-like_cat_sf"/>
</dbReference>
<feature type="domain" description="Tyr recombinase" evidence="4">
    <location>
        <begin position="158"/>
        <end position="373"/>
    </location>
</feature>
<dbReference type="CDD" id="cd01189">
    <property type="entry name" value="INT_ICEBs1_C_like"/>
    <property type="match status" value="1"/>
</dbReference>
<dbReference type="InterPro" id="IPR050090">
    <property type="entry name" value="Tyrosine_recombinase_XerCD"/>
</dbReference>
<organism evidence="5 6">
    <name type="scientific">Saccharopolyspora mangrovi</name>
    <dbReference type="NCBI Taxonomy" id="3082379"/>
    <lineage>
        <taxon>Bacteria</taxon>
        <taxon>Bacillati</taxon>
        <taxon>Actinomycetota</taxon>
        <taxon>Actinomycetes</taxon>
        <taxon>Pseudonocardiales</taxon>
        <taxon>Pseudonocardiaceae</taxon>
        <taxon>Saccharopolyspora</taxon>
    </lineage>
</organism>
<dbReference type="InterPro" id="IPR002104">
    <property type="entry name" value="Integrase_catalytic"/>
</dbReference>
<protein>
    <submittedName>
        <fullName evidence="5">Site-specific integrase</fullName>
    </submittedName>
</protein>
<dbReference type="PANTHER" id="PTHR30349:SF64">
    <property type="entry name" value="PROPHAGE INTEGRASE INTD-RELATED"/>
    <property type="match status" value="1"/>
</dbReference>
<dbReference type="Gene3D" id="1.10.443.10">
    <property type="entry name" value="Intergrase catalytic core"/>
    <property type="match status" value="1"/>
</dbReference>
<reference evidence="5 6" key="1">
    <citation type="submission" date="2023-10" db="EMBL/GenBank/DDBJ databases">
        <title>Saccharopolyspora sp. nov., isolated from mangrove soil.</title>
        <authorList>
            <person name="Lu Y."/>
            <person name="Liu W."/>
        </authorList>
    </citation>
    <scope>NUCLEOTIDE SEQUENCE [LARGE SCALE GENOMIC DNA]</scope>
    <source>
        <strain evidence="5 6">S2-29</strain>
    </source>
</reference>
<name>A0ABU6A7A0_9PSEU</name>
<sequence>MASIKKRLRDRNDPEKGYVWRARVYINGKEYVAHRDRKTDAEGWVDEMKAAHTIGRFVDPRSGKIPFKTYAEQWRASMGHAPLSEQAVEGILRNHVYPAIGHLPIGSVRHSALQAMVTGWGKHLGARSINTAWEHVKAVFLAAKRDRVVAELPTEGVKIPSVPHREVEIPPLAALDVLRKNLPEEYRVVVDLVVGSGLRPGEVFGLEIGARGLDSLGRRVNVCQQRIDEPRKAPYLAPLKTDASERVVPLAQVTVDALAAHLAQHPATTLAVWDHADRRRPVKREATVLFAREDQLMDGSKWSRLWRPAAKAAGLNPATGLHVLRHLYASLLIRHNESVKTVQHRLGHAKATTTLDTYGHLWDDADDTTRAAITEALTGVSTSGDIGAVSSTVNTTTLRRAD</sequence>
<comment type="similarity">
    <text evidence="1">Belongs to the 'phage' integrase family.</text>
</comment>
<dbReference type="SUPFAM" id="SSF56349">
    <property type="entry name" value="DNA breaking-rejoining enzymes"/>
    <property type="match status" value="1"/>
</dbReference>
<accession>A0ABU6A7A0</accession>
<dbReference type="RefSeq" id="WP_324264988.1">
    <property type="nucleotide sequence ID" value="NZ_JAWLNX010000004.1"/>
</dbReference>
<keyword evidence="2" id="KW-0238">DNA-binding</keyword>
<keyword evidence="6" id="KW-1185">Reference proteome</keyword>
<dbReference type="Pfam" id="PF00589">
    <property type="entry name" value="Phage_integrase"/>
    <property type="match status" value="1"/>
</dbReference>
<evidence type="ECO:0000313" key="6">
    <source>
        <dbReference type="Proteomes" id="UP001327093"/>
    </source>
</evidence>
<keyword evidence="3" id="KW-0233">DNA recombination</keyword>
<dbReference type="InterPro" id="IPR011010">
    <property type="entry name" value="DNA_brk_join_enz"/>
</dbReference>
<evidence type="ECO:0000256" key="1">
    <source>
        <dbReference type="ARBA" id="ARBA00008857"/>
    </source>
</evidence>
<evidence type="ECO:0000256" key="2">
    <source>
        <dbReference type="ARBA" id="ARBA00023125"/>
    </source>
</evidence>
<evidence type="ECO:0000256" key="3">
    <source>
        <dbReference type="ARBA" id="ARBA00023172"/>
    </source>
</evidence>
<dbReference type="PANTHER" id="PTHR30349">
    <property type="entry name" value="PHAGE INTEGRASE-RELATED"/>
    <property type="match status" value="1"/>
</dbReference>
<gene>
    <name evidence="5" type="ORF">R4I43_08460</name>
</gene>
<dbReference type="EMBL" id="JAWLNX010000004">
    <property type="protein sequence ID" value="MEB3367437.1"/>
    <property type="molecule type" value="Genomic_DNA"/>
</dbReference>
<dbReference type="InterPro" id="IPR010998">
    <property type="entry name" value="Integrase_recombinase_N"/>
</dbReference>